<proteinExistence type="predicted"/>
<dbReference type="EMBL" id="HBEZ01036181">
    <property type="protein sequence ID" value="CAD8642185.1"/>
    <property type="molecule type" value="Transcribed_RNA"/>
</dbReference>
<evidence type="ECO:0000256" key="1">
    <source>
        <dbReference type="SAM" id="MobiDB-lite"/>
    </source>
</evidence>
<organism evidence="2">
    <name type="scientific">Cryptomonas curvata</name>
    <dbReference type="NCBI Taxonomy" id="233186"/>
    <lineage>
        <taxon>Eukaryota</taxon>
        <taxon>Cryptophyceae</taxon>
        <taxon>Cryptomonadales</taxon>
        <taxon>Cryptomonadaceae</taxon>
        <taxon>Cryptomonas</taxon>
    </lineage>
</organism>
<feature type="region of interest" description="Disordered" evidence="1">
    <location>
        <begin position="123"/>
        <end position="171"/>
    </location>
</feature>
<evidence type="ECO:0000313" key="2">
    <source>
        <dbReference type="EMBL" id="CAD8642185.1"/>
    </source>
</evidence>
<feature type="compositionally biased region" description="Basic and acidic residues" evidence="1">
    <location>
        <begin position="123"/>
        <end position="142"/>
    </location>
</feature>
<dbReference type="AlphaFoldDB" id="A0A7S0MI35"/>
<gene>
    <name evidence="2" type="ORF">CCUR1050_LOCUS19869</name>
</gene>
<sequence>MTLTFQYGAKTQWQTTCLHSAHVKIESKSGCSSTLNEPNDLQIESIESRKDNNTVKRHGRAILTDEQAQAIFKHKPTAYAQDRNKAGILARLYGVSVKTVRDIWVGRTWYRATFHMDHTKPFAPERLEKKAGRPKGSKDSKPRVRKTQSDGSHSDNLLEDTDDASCNTREQRQDAGLRHAFDRNHPVAAKDAAFTWGDLDGRSWTDFPMAIQSGGFEDPFREDWEFALQCNERFMESDSCGDWSEAIEDGQLFPPDDSASDQESAMI</sequence>
<reference evidence="2" key="1">
    <citation type="submission" date="2021-01" db="EMBL/GenBank/DDBJ databases">
        <authorList>
            <person name="Corre E."/>
            <person name="Pelletier E."/>
            <person name="Niang G."/>
            <person name="Scheremetjew M."/>
            <person name="Finn R."/>
            <person name="Kale V."/>
            <person name="Holt S."/>
            <person name="Cochrane G."/>
            <person name="Meng A."/>
            <person name="Brown T."/>
            <person name="Cohen L."/>
        </authorList>
    </citation>
    <scope>NUCLEOTIDE SEQUENCE</scope>
    <source>
        <strain evidence="2">CCAP979/52</strain>
    </source>
</reference>
<protein>
    <submittedName>
        <fullName evidence="2">Uncharacterized protein</fullName>
    </submittedName>
</protein>
<accession>A0A7S0MI35</accession>
<name>A0A7S0MI35_9CRYP</name>
<feature type="region of interest" description="Disordered" evidence="1">
    <location>
        <begin position="245"/>
        <end position="267"/>
    </location>
</feature>